<dbReference type="PRINTS" id="PR00364">
    <property type="entry name" value="DISEASERSIST"/>
</dbReference>
<dbReference type="Pfam" id="PF03704">
    <property type="entry name" value="BTAD"/>
    <property type="match status" value="1"/>
</dbReference>
<proteinExistence type="predicted"/>
<comment type="caution">
    <text evidence="2">The sequence shown here is derived from an EMBL/GenBank/DDBJ whole genome shotgun (WGS) entry which is preliminary data.</text>
</comment>
<dbReference type="InterPro" id="IPR036388">
    <property type="entry name" value="WH-like_DNA-bd_sf"/>
</dbReference>
<dbReference type="PANTHER" id="PTHR47691">
    <property type="entry name" value="REGULATOR-RELATED"/>
    <property type="match status" value="1"/>
</dbReference>
<dbReference type="InterPro" id="IPR011990">
    <property type="entry name" value="TPR-like_helical_dom_sf"/>
</dbReference>
<keyword evidence="3" id="KW-1185">Reference proteome</keyword>
<gene>
    <name evidence="2" type="ORF">HNR67_005518</name>
</gene>
<dbReference type="Proteomes" id="UP000533598">
    <property type="component" value="Unassembled WGS sequence"/>
</dbReference>
<name>A0A7W7FVU1_9PSEU</name>
<evidence type="ECO:0000313" key="3">
    <source>
        <dbReference type="Proteomes" id="UP000533598"/>
    </source>
</evidence>
<dbReference type="RefSeq" id="WP_185005156.1">
    <property type="nucleotide sequence ID" value="NZ_JACHMH010000001.1"/>
</dbReference>
<reference evidence="2 3" key="1">
    <citation type="submission" date="2020-08" db="EMBL/GenBank/DDBJ databases">
        <title>Sequencing the genomes of 1000 actinobacteria strains.</title>
        <authorList>
            <person name="Klenk H.-P."/>
        </authorList>
    </citation>
    <scope>NUCLEOTIDE SEQUENCE [LARGE SCALE GENOMIC DNA]</scope>
    <source>
        <strain evidence="2 3">DSM 44230</strain>
    </source>
</reference>
<dbReference type="AlphaFoldDB" id="A0A7W7FVU1"/>
<dbReference type="SMART" id="SM01043">
    <property type="entry name" value="BTAD"/>
    <property type="match status" value="1"/>
</dbReference>
<sequence>MGLGGPETVAGDGLPELTLLGRVSFRGNEITGPRIHALLALLAEDLRAGRSVGSLIAGLWPEIRPEHPVKAVQILVSRARARLGTEVIDSLPTGYRLALSEQQVDAAAVLAHAETARRCALAGEHLAALTAAEAGIALCQGIEPASGDDPVARLRAGRAATGVELGRVRALALARLGRFDAAVGPLSGLVGQRPRDEELLLELLRAEQATAGVPAALARYEDYRRGLREELGAEPGEALRRMHGELLRATQPVVRRGVPHEPNPLLGREDDLARVAELLRESRVTSIVGTGGLGKTRLAYAVSRAAGHRLVQVVGLAGIGAEEEVALTVATALGADRTDPVRGIARMLSGGSALLVLDNCEHVVRGVAELVGALVALTPEARFLTTTRTPLGLSSEAVYPLPELSPAATVELFTQRARAARPAVPLPADTVAELCRRLDGLPLAVELAAARVRVLSVPEIARRLDDRFSLLAGGSRDAPARHHTLRAALDWSWTLLEPAGQAALRALSIFPGGFTAASAAELLGVPDVLAVLEHLVDQSLLKVVDTPLGARFRMLAAVREFGAAQRVEAGERQRVSAGFLAWATEFGRRHHETVFLADPATPAELIRAEQDNLTHALRLAVELADGPAATAATALLATLGLLDNNLLRLRQVVELSGPVLVRHRPPPELVELARTALTLCSLYNFQGSGLRAGRALVALRRLPPGPPDSPIRAFAQVLTVLVQVSGADDPLLRALCERQEPLLAAAAEFLAGYLWERDGVPERALCCTERMLAALPAQVPLLVVLARGRLAELHLQLDRADLALTQLRTALAELDALRLSPDFVGTRAGLMLASLHLGALEEAEQWLPPAEPGDQADYQEGFRLGVRAEILLSRGEIEAALDQYRQLAGPAEEPVRETWALQAQGVAVVAHAQHGRLDQVTELVRVLPARLSALLANPAGPRTQVEEFPAAGVLLVALAMVRLDRGDPAVAARLIALAERFRYARAFQPTMSAERIRDTAVRADPAAYAEAALAYAGRSLHELQAAARALVELCLTG</sequence>
<dbReference type="SUPFAM" id="SSF52540">
    <property type="entry name" value="P-loop containing nucleoside triphosphate hydrolases"/>
    <property type="match status" value="1"/>
</dbReference>
<dbReference type="InterPro" id="IPR027417">
    <property type="entry name" value="P-loop_NTPase"/>
</dbReference>
<feature type="domain" description="Bacterial transcriptional activator" evidence="1">
    <location>
        <begin position="104"/>
        <end position="247"/>
    </location>
</feature>
<accession>A0A7W7FVU1</accession>
<protein>
    <submittedName>
        <fullName evidence="2">Putative ATPase</fullName>
    </submittedName>
</protein>
<dbReference type="Gene3D" id="1.10.10.10">
    <property type="entry name" value="Winged helix-like DNA-binding domain superfamily/Winged helix DNA-binding domain"/>
    <property type="match status" value="1"/>
</dbReference>
<dbReference type="Gene3D" id="1.25.40.10">
    <property type="entry name" value="Tetratricopeptide repeat domain"/>
    <property type="match status" value="2"/>
</dbReference>
<dbReference type="SUPFAM" id="SSF48452">
    <property type="entry name" value="TPR-like"/>
    <property type="match status" value="2"/>
</dbReference>
<evidence type="ECO:0000259" key="1">
    <source>
        <dbReference type="SMART" id="SM01043"/>
    </source>
</evidence>
<dbReference type="PANTHER" id="PTHR47691:SF3">
    <property type="entry name" value="HTH-TYPE TRANSCRIPTIONAL REGULATOR RV0890C-RELATED"/>
    <property type="match status" value="1"/>
</dbReference>
<dbReference type="EMBL" id="JACHMH010000001">
    <property type="protein sequence ID" value="MBB4679400.1"/>
    <property type="molecule type" value="Genomic_DNA"/>
</dbReference>
<organism evidence="2 3">
    <name type="scientific">Crossiella cryophila</name>
    <dbReference type="NCBI Taxonomy" id="43355"/>
    <lineage>
        <taxon>Bacteria</taxon>
        <taxon>Bacillati</taxon>
        <taxon>Actinomycetota</taxon>
        <taxon>Actinomycetes</taxon>
        <taxon>Pseudonocardiales</taxon>
        <taxon>Pseudonocardiaceae</taxon>
        <taxon>Crossiella</taxon>
    </lineage>
</organism>
<dbReference type="InterPro" id="IPR005158">
    <property type="entry name" value="BTAD"/>
</dbReference>
<evidence type="ECO:0000313" key="2">
    <source>
        <dbReference type="EMBL" id="MBB4679400.1"/>
    </source>
</evidence>